<name>A0A5S4FZA5_9ACTN</name>
<keyword evidence="2" id="KW-0547">Nucleotide-binding</keyword>
<organism evidence="2 3">
    <name type="scientific">Actinomadura geliboluensis</name>
    <dbReference type="NCBI Taxonomy" id="882440"/>
    <lineage>
        <taxon>Bacteria</taxon>
        <taxon>Bacillati</taxon>
        <taxon>Actinomycetota</taxon>
        <taxon>Actinomycetes</taxon>
        <taxon>Streptosporangiales</taxon>
        <taxon>Thermomonosporaceae</taxon>
        <taxon>Actinomadura</taxon>
    </lineage>
</organism>
<evidence type="ECO:0000313" key="2">
    <source>
        <dbReference type="EMBL" id="TMR26125.1"/>
    </source>
</evidence>
<reference evidence="2 3" key="1">
    <citation type="submission" date="2019-05" db="EMBL/GenBank/DDBJ databases">
        <title>Draft genome sequence of Actinomadura geliboluensis A8036.</title>
        <authorList>
            <person name="Saricaoglu S."/>
            <person name="Isik K."/>
        </authorList>
    </citation>
    <scope>NUCLEOTIDE SEQUENCE [LARGE SCALE GENOMIC DNA]</scope>
    <source>
        <strain evidence="2 3">A8036</strain>
    </source>
</reference>
<gene>
    <name evidence="2" type="ORF">ETD96_41830</name>
</gene>
<comment type="caution">
    <text evidence="2">The sequence shown here is derived from an EMBL/GenBank/DDBJ whole genome shotgun (WGS) entry which is preliminary data.</text>
</comment>
<dbReference type="Proteomes" id="UP000305238">
    <property type="component" value="Unassembled WGS sequence"/>
</dbReference>
<dbReference type="Pfam" id="PF04326">
    <property type="entry name" value="SLFN_AlbA_2"/>
    <property type="match status" value="1"/>
</dbReference>
<feature type="domain" description="Schlafen AlbA-2" evidence="1">
    <location>
        <begin position="33"/>
        <end position="135"/>
    </location>
</feature>
<proteinExistence type="predicted"/>
<dbReference type="OrthoDB" id="4578408at2"/>
<dbReference type="InterPro" id="IPR038461">
    <property type="entry name" value="Schlafen_AlbA_2_dom_sf"/>
</dbReference>
<dbReference type="EMBL" id="VCKZ01000584">
    <property type="protein sequence ID" value="TMR26125.1"/>
    <property type="molecule type" value="Genomic_DNA"/>
</dbReference>
<protein>
    <submittedName>
        <fullName evidence="2">ATP-binding protein</fullName>
    </submittedName>
</protein>
<accession>A0A5S4FZA5</accession>
<dbReference type="AlphaFoldDB" id="A0A5S4FZA5"/>
<keyword evidence="3" id="KW-1185">Reference proteome</keyword>
<evidence type="ECO:0000259" key="1">
    <source>
        <dbReference type="Pfam" id="PF04326"/>
    </source>
</evidence>
<dbReference type="InterPro" id="IPR007421">
    <property type="entry name" value="Schlafen_AlbA_2_dom"/>
</dbReference>
<sequence length="350" mass="39126">MPFPLDDLSEPFRRPSELLRLARAVHAAGDYDETLWIEWKSRLDLDSDKGKLHLVKQILGFANRDPQDAVRWCKGNAYLLVGVEPNQLHGVTAVDPQVLSQSLRPYLGTKITWNPDYIDVDGAQVLVIEVAPPAPGDTIHFLMKDLFVTRTKQTACGPVTTSHGFNEGTIFVRRPGETERANRDERDMLLRRACSAPAVQLDAEVVADRQSIETAPLDDVRLAELIVEQRQELLAARYQPPTQDGRPVRPLFVPRRAASTDDPRTPEEYAKQIEDYLTRMQEVLRGTTAAQLEEHPAAHLALRLVNHQERPFAGVVVTVALPGRGVWCIDADDQITCAVSEYPDAPAPRL</sequence>
<dbReference type="RefSeq" id="WP_138642022.1">
    <property type="nucleotide sequence ID" value="NZ_VCKZ01000584.1"/>
</dbReference>
<dbReference type="Gene3D" id="3.30.950.30">
    <property type="entry name" value="Schlafen, AAA domain"/>
    <property type="match status" value="1"/>
</dbReference>
<keyword evidence="2" id="KW-0067">ATP-binding</keyword>
<feature type="non-terminal residue" evidence="2">
    <location>
        <position position="350"/>
    </location>
</feature>
<evidence type="ECO:0000313" key="3">
    <source>
        <dbReference type="Proteomes" id="UP000305238"/>
    </source>
</evidence>
<dbReference type="GO" id="GO:0005524">
    <property type="term" value="F:ATP binding"/>
    <property type="evidence" value="ECO:0007669"/>
    <property type="project" value="UniProtKB-KW"/>
</dbReference>